<gene>
    <name evidence="1" type="ORF">BV25DRAFT_1922456</name>
</gene>
<comment type="caution">
    <text evidence="1">The sequence shown here is derived from an EMBL/GenBank/DDBJ whole genome shotgun (WGS) entry which is preliminary data.</text>
</comment>
<evidence type="ECO:0000313" key="1">
    <source>
        <dbReference type="EMBL" id="KAI0054699.1"/>
    </source>
</evidence>
<reference evidence="1" key="2">
    <citation type="journal article" date="2022" name="New Phytol.">
        <title>Evolutionary transition to the ectomycorrhizal habit in the genomes of a hyperdiverse lineage of mushroom-forming fungi.</title>
        <authorList>
            <person name="Looney B."/>
            <person name="Miyauchi S."/>
            <person name="Morin E."/>
            <person name="Drula E."/>
            <person name="Courty P.E."/>
            <person name="Kohler A."/>
            <person name="Kuo A."/>
            <person name="LaButti K."/>
            <person name="Pangilinan J."/>
            <person name="Lipzen A."/>
            <person name="Riley R."/>
            <person name="Andreopoulos W."/>
            <person name="He G."/>
            <person name="Johnson J."/>
            <person name="Nolan M."/>
            <person name="Tritt A."/>
            <person name="Barry K.W."/>
            <person name="Grigoriev I.V."/>
            <person name="Nagy L.G."/>
            <person name="Hibbett D."/>
            <person name="Henrissat B."/>
            <person name="Matheny P.B."/>
            <person name="Labbe J."/>
            <person name="Martin F.M."/>
        </authorList>
    </citation>
    <scope>NUCLEOTIDE SEQUENCE</scope>
    <source>
        <strain evidence="1">HHB10654</strain>
    </source>
</reference>
<keyword evidence="2" id="KW-1185">Reference proteome</keyword>
<organism evidence="1 2">
    <name type="scientific">Artomyces pyxidatus</name>
    <dbReference type="NCBI Taxonomy" id="48021"/>
    <lineage>
        <taxon>Eukaryota</taxon>
        <taxon>Fungi</taxon>
        <taxon>Dikarya</taxon>
        <taxon>Basidiomycota</taxon>
        <taxon>Agaricomycotina</taxon>
        <taxon>Agaricomycetes</taxon>
        <taxon>Russulales</taxon>
        <taxon>Auriscalpiaceae</taxon>
        <taxon>Artomyces</taxon>
    </lineage>
</organism>
<name>A0ACB8SDU1_9AGAM</name>
<protein>
    <submittedName>
        <fullName evidence="1">WD40 repeat-like protein</fullName>
    </submittedName>
</protein>
<sequence length="389" mass="42828">MPTPYSLAHTFNMTGSDLIYCMEFSPDGVFLASGDENGNLVVFDVTQRQEVYRTIISGASLVCLKWDPQHSRRLFCGSSMGDVFLIDDFKQTSREVLTGARGPVYAIDMDPVSAHLAVAVGEEVHVAKKMQSGPYYTFSLMPHPDPVSEIPQQDNRVRARSLHLYQGGEKLIVSYLNHGVVCWDVGSRVPLWHIVPPSHPNGHIGFSALSLKRRCLLISNLHSGMDAYYMGQSAPFQSYKQAIRPEMNVPLQVSFLHGGKSVICGSTTGGVNIWDTETAEHQQTLKHGAELVQVVCAHQRFTRALVATAGIGGEKISLIKLWIAEQDDISEGPIVRVIGYIEAHDTSAMRLLGLVAVVLPIILCFPGLRNILATNTMVRHMYMPKALAC</sequence>
<dbReference type="Proteomes" id="UP000814140">
    <property type="component" value="Unassembled WGS sequence"/>
</dbReference>
<dbReference type="EMBL" id="MU277361">
    <property type="protein sequence ID" value="KAI0054699.1"/>
    <property type="molecule type" value="Genomic_DNA"/>
</dbReference>
<accession>A0ACB8SDU1</accession>
<evidence type="ECO:0000313" key="2">
    <source>
        <dbReference type="Proteomes" id="UP000814140"/>
    </source>
</evidence>
<proteinExistence type="predicted"/>
<reference evidence="1" key="1">
    <citation type="submission" date="2021-03" db="EMBL/GenBank/DDBJ databases">
        <authorList>
            <consortium name="DOE Joint Genome Institute"/>
            <person name="Ahrendt S."/>
            <person name="Looney B.P."/>
            <person name="Miyauchi S."/>
            <person name="Morin E."/>
            <person name="Drula E."/>
            <person name="Courty P.E."/>
            <person name="Chicoki N."/>
            <person name="Fauchery L."/>
            <person name="Kohler A."/>
            <person name="Kuo A."/>
            <person name="Labutti K."/>
            <person name="Pangilinan J."/>
            <person name="Lipzen A."/>
            <person name="Riley R."/>
            <person name="Andreopoulos W."/>
            <person name="He G."/>
            <person name="Johnson J."/>
            <person name="Barry K.W."/>
            <person name="Grigoriev I.V."/>
            <person name="Nagy L."/>
            <person name="Hibbett D."/>
            <person name="Henrissat B."/>
            <person name="Matheny P.B."/>
            <person name="Labbe J."/>
            <person name="Martin F."/>
        </authorList>
    </citation>
    <scope>NUCLEOTIDE SEQUENCE</scope>
    <source>
        <strain evidence="1">HHB10654</strain>
    </source>
</reference>